<dbReference type="InterPro" id="IPR051924">
    <property type="entry name" value="GST_Kappa/NadH"/>
</dbReference>
<proteinExistence type="inferred from homology"/>
<keyword evidence="8" id="KW-1185">Reference proteome</keyword>
<dbReference type="GO" id="GO:0005777">
    <property type="term" value="C:peroxisome"/>
    <property type="evidence" value="ECO:0007669"/>
    <property type="project" value="TreeGrafter"/>
</dbReference>
<dbReference type="FunFam" id="3.40.30.10:FF:000096">
    <property type="entry name" value="Glutathione S-transferase kappa"/>
    <property type="match status" value="1"/>
</dbReference>
<evidence type="ECO:0000256" key="1">
    <source>
        <dbReference type="ARBA" id="ARBA00006494"/>
    </source>
</evidence>
<comment type="caution">
    <text evidence="7">The sequence shown here is derived from an EMBL/GenBank/DDBJ whole genome shotgun (WGS) entry which is preliminary data.</text>
</comment>
<dbReference type="OrthoDB" id="2018539at2759"/>
<dbReference type="GO" id="GO:0004602">
    <property type="term" value="F:glutathione peroxidase activity"/>
    <property type="evidence" value="ECO:0007669"/>
    <property type="project" value="TreeGrafter"/>
</dbReference>
<dbReference type="Pfam" id="PF01323">
    <property type="entry name" value="DSBA"/>
    <property type="match status" value="1"/>
</dbReference>
<evidence type="ECO:0000259" key="6">
    <source>
        <dbReference type="Pfam" id="PF01323"/>
    </source>
</evidence>
<comment type="catalytic activity">
    <reaction evidence="3 4">
        <text>RX + glutathione = an S-substituted glutathione + a halide anion + H(+)</text>
        <dbReference type="Rhea" id="RHEA:16437"/>
        <dbReference type="ChEBI" id="CHEBI:15378"/>
        <dbReference type="ChEBI" id="CHEBI:16042"/>
        <dbReference type="ChEBI" id="CHEBI:17792"/>
        <dbReference type="ChEBI" id="CHEBI:57925"/>
        <dbReference type="ChEBI" id="CHEBI:90779"/>
        <dbReference type="EC" id="2.5.1.18"/>
    </reaction>
</comment>
<keyword evidence="2 4" id="KW-0808">Transferase</keyword>
<accession>A0A8T0GEE4</accession>
<protein>
    <recommendedName>
        <fullName evidence="4">Glutathione S-transferase kappa</fullName>
        <ecNumber evidence="4">2.5.1.18</ecNumber>
    </recommendedName>
</protein>
<dbReference type="GO" id="GO:0006749">
    <property type="term" value="P:glutathione metabolic process"/>
    <property type="evidence" value="ECO:0007669"/>
    <property type="project" value="TreeGrafter"/>
</dbReference>
<dbReference type="InterPro" id="IPR036249">
    <property type="entry name" value="Thioredoxin-like_sf"/>
</dbReference>
<dbReference type="PANTHER" id="PTHR42943:SF2">
    <property type="entry name" value="GLUTATHIONE S-TRANSFERASE KAPPA 1"/>
    <property type="match status" value="1"/>
</dbReference>
<evidence type="ECO:0000256" key="2">
    <source>
        <dbReference type="ARBA" id="ARBA00022679"/>
    </source>
</evidence>
<evidence type="ECO:0000256" key="3">
    <source>
        <dbReference type="ARBA" id="ARBA00047960"/>
    </source>
</evidence>
<evidence type="ECO:0000313" key="7">
    <source>
        <dbReference type="EMBL" id="KAG0557410.1"/>
    </source>
</evidence>
<organism evidence="7 8">
    <name type="scientific">Ceratodon purpureus</name>
    <name type="common">Fire moss</name>
    <name type="synonym">Dicranum purpureum</name>
    <dbReference type="NCBI Taxonomy" id="3225"/>
    <lineage>
        <taxon>Eukaryota</taxon>
        <taxon>Viridiplantae</taxon>
        <taxon>Streptophyta</taxon>
        <taxon>Embryophyta</taxon>
        <taxon>Bryophyta</taxon>
        <taxon>Bryophytina</taxon>
        <taxon>Bryopsida</taxon>
        <taxon>Dicranidae</taxon>
        <taxon>Pseudoditrichales</taxon>
        <taxon>Ditrichaceae</taxon>
        <taxon>Ceratodon</taxon>
    </lineage>
</organism>
<dbReference type="SUPFAM" id="SSF52833">
    <property type="entry name" value="Thioredoxin-like"/>
    <property type="match status" value="1"/>
</dbReference>
<dbReference type="EMBL" id="CM026432">
    <property type="protein sequence ID" value="KAG0557410.1"/>
    <property type="molecule type" value="Genomic_DNA"/>
</dbReference>
<comment type="similarity">
    <text evidence="1 4">Belongs to the GST superfamily. Kappa family.</text>
</comment>
<dbReference type="EC" id="2.5.1.18" evidence="4"/>
<dbReference type="PANTHER" id="PTHR42943">
    <property type="entry name" value="GLUTATHIONE S-TRANSFERASE KAPPA"/>
    <property type="match status" value="1"/>
</dbReference>
<dbReference type="Proteomes" id="UP000822688">
    <property type="component" value="Chromosome 11"/>
</dbReference>
<dbReference type="InterPro" id="IPR001853">
    <property type="entry name" value="DSBA-like_thioredoxin_dom"/>
</dbReference>
<dbReference type="Gene3D" id="3.40.30.10">
    <property type="entry name" value="Glutaredoxin"/>
    <property type="match status" value="1"/>
</dbReference>
<dbReference type="AlphaFoldDB" id="A0A8T0GEE4"/>
<feature type="domain" description="DSBA-like thioredoxin" evidence="6">
    <location>
        <begin position="16"/>
        <end position="224"/>
    </location>
</feature>
<dbReference type="InterPro" id="IPR014440">
    <property type="entry name" value="HCCAis_GSTk"/>
</dbReference>
<dbReference type="PIRSF" id="PIRSF006386">
    <property type="entry name" value="HCCAis_GSTk"/>
    <property type="match status" value="1"/>
</dbReference>
<evidence type="ECO:0000256" key="4">
    <source>
        <dbReference type="PIRNR" id="PIRNR006386"/>
    </source>
</evidence>
<sequence length="238" mass="26237">MENSGDGKVHMLVCLDALSPYSFFGLSVLLRYQEKWNLHLKFLPVLLGAVQKATGNKPPGALPARAKWLAEDTERNARFMGVPFRGVPKGFGISLDSMRCQRVLTAIAESKGYDSKELAGAFMAFFRALFSVGLNHEVAINDPSFLVKCCVSAGFTEAEAEQYVRASDDAATKQRLKENTELAVTKGMFGAPTIYVSPVDKSKKGAREMMFFGSDRFEQMAWAIGKPWEGPNPPRSKL</sequence>
<dbReference type="GO" id="GO:0005739">
    <property type="term" value="C:mitochondrion"/>
    <property type="evidence" value="ECO:0007669"/>
    <property type="project" value="TreeGrafter"/>
</dbReference>
<evidence type="ECO:0000313" key="8">
    <source>
        <dbReference type="Proteomes" id="UP000822688"/>
    </source>
</evidence>
<name>A0A8T0GEE4_CERPU</name>
<feature type="active site" description="Nucleophile" evidence="5">
    <location>
        <position position="19"/>
    </location>
</feature>
<evidence type="ECO:0000256" key="5">
    <source>
        <dbReference type="PIRSR" id="PIRSR006386-1"/>
    </source>
</evidence>
<gene>
    <name evidence="7" type="ORF">KC19_11G127700</name>
</gene>
<reference evidence="7 8" key="1">
    <citation type="submission" date="2020-06" db="EMBL/GenBank/DDBJ databases">
        <title>WGS assembly of Ceratodon purpureus strain R40.</title>
        <authorList>
            <person name="Carey S.B."/>
            <person name="Jenkins J."/>
            <person name="Shu S."/>
            <person name="Lovell J.T."/>
            <person name="Sreedasyam A."/>
            <person name="Maumus F."/>
            <person name="Tiley G.P."/>
            <person name="Fernandez-Pozo N."/>
            <person name="Barry K."/>
            <person name="Chen C."/>
            <person name="Wang M."/>
            <person name="Lipzen A."/>
            <person name="Daum C."/>
            <person name="Saski C.A."/>
            <person name="Payton A.C."/>
            <person name="Mcbreen J.C."/>
            <person name="Conrad R.E."/>
            <person name="Kollar L.M."/>
            <person name="Olsson S."/>
            <person name="Huttunen S."/>
            <person name="Landis J.B."/>
            <person name="Wickett N.J."/>
            <person name="Johnson M.G."/>
            <person name="Rensing S.A."/>
            <person name="Grimwood J."/>
            <person name="Schmutz J."/>
            <person name="Mcdaniel S.F."/>
        </authorList>
    </citation>
    <scope>NUCLEOTIDE SEQUENCE [LARGE SCALE GENOMIC DNA]</scope>
    <source>
        <strain evidence="7 8">R40</strain>
    </source>
</reference>
<dbReference type="GO" id="GO:0004364">
    <property type="term" value="F:glutathione transferase activity"/>
    <property type="evidence" value="ECO:0007669"/>
    <property type="project" value="UniProtKB-UniRule"/>
</dbReference>